<dbReference type="Gene3D" id="2.60.40.10">
    <property type="entry name" value="Immunoglobulins"/>
    <property type="match status" value="1"/>
</dbReference>
<accession>A0AAE3MBM8</accession>
<sequence length="708" mass="79269">MKNIYRLIFVIVCFFFIACSNNQVKGKQAADTEKNELVQVIDSLYNEPYIDIDEWREEPVKHRYVHGGFKGRDTRFSFYFPEKEQYQGRFFQYITPVPDSENLSQGASGEEDKIGFSIESGAYFIETNGGGKDGNPMAGGDKILGAYGANAICAMYSRKVAAEMYGDHRPYGYAFGGSGGAYRTIGGFENTKDVWDGVVPFVIGSPMAIPNVFTVRMHAMRVLQNKLPQIVDALEPGGSGNMYEGLTLEEREALAEVTKMGFPPKAWVAFKTMGIHAFSALYGGMRMADKSYFKDFWEKEGYLGYNAPQSLVEGRLQHKSKIKRLIYAHNAAEAGLKAEFAPGTARGSADAAWKALDDKGEELPIAFQLEDAPKKVQFLGGDIVMLNGRAKRKEFAARKIQDDIVILGEIAAKRKLARVKVGDEVLLDNSNFLAAQTYHRHQVPGPEYKVWDMFRDFNGTPIYPQRNIILGPIFTSGAAGAVPTGQFEGKMIVLENLWDTEAFAWQADWYRDRVKEYLGDDIDNHFVLWFTDRANHGDFSNQEYPTHMVSYLGVLQQALRDLSAWVEKGIHPPQSSDYVIKDGQVVVPELANDRKGIQPTLSLLANDTVKAVVKVNEEVEFTSHIQVPASTGKIVSVEWDFEGKGEYPVKEDLGEELKAETTLKRSYQFKSPGTYFVTVRVASQREGNTSSPFARIQNLERVRVVVTK</sequence>
<feature type="domain" description="PKD" evidence="1">
    <location>
        <begin position="610"/>
        <end position="690"/>
    </location>
</feature>
<dbReference type="RefSeq" id="WP_301197743.1">
    <property type="nucleotide sequence ID" value="NZ_JAPDPI010000003.1"/>
</dbReference>
<evidence type="ECO:0000313" key="2">
    <source>
        <dbReference type="EMBL" id="MCW3804522.1"/>
    </source>
</evidence>
<dbReference type="PROSITE" id="PS51257">
    <property type="entry name" value="PROKAR_LIPOPROTEIN"/>
    <property type="match status" value="1"/>
</dbReference>
<comment type="caution">
    <text evidence="2">The sequence shown here is derived from an EMBL/GenBank/DDBJ whole genome shotgun (WGS) entry which is preliminary data.</text>
</comment>
<dbReference type="CDD" id="cd00146">
    <property type="entry name" value="PKD"/>
    <property type="match status" value="1"/>
</dbReference>
<dbReference type="Proteomes" id="UP001207408">
    <property type="component" value="Unassembled WGS sequence"/>
</dbReference>
<dbReference type="SUPFAM" id="SSF49299">
    <property type="entry name" value="PKD domain"/>
    <property type="match status" value="1"/>
</dbReference>
<proteinExistence type="predicted"/>
<evidence type="ECO:0000313" key="3">
    <source>
        <dbReference type="Proteomes" id="UP001207408"/>
    </source>
</evidence>
<dbReference type="InterPro" id="IPR035986">
    <property type="entry name" value="PKD_dom_sf"/>
</dbReference>
<reference evidence="2" key="1">
    <citation type="submission" date="2022-10" db="EMBL/GenBank/DDBJ databases">
        <authorList>
            <person name="Yu W.X."/>
        </authorList>
    </citation>
    <scope>NUCLEOTIDE SEQUENCE</scope>
    <source>
        <strain evidence="2">D04</strain>
    </source>
</reference>
<name>A0AAE3MBM8_9BACT</name>
<evidence type="ECO:0000259" key="1">
    <source>
        <dbReference type="Pfam" id="PF00801"/>
    </source>
</evidence>
<dbReference type="EMBL" id="JAPDPI010000003">
    <property type="protein sequence ID" value="MCW3804522.1"/>
    <property type="molecule type" value="Genomic_DNA"/>
</dbReference>
<dbReference type="InterPro" id="IPR013783">
    <property type="entry name" value="Ig-like_fold"/>
</dbReference>
<dbReference type="InterPro" id="IPR000601">
    <property type="entry name" value="PKD_dom"/>
</dbReference>
<gene>
    <name evidence="2" type="ORF">OM074_02730</name>
</gene>
<protein>
    <submittedName>
        <fullName evidence="2">PKD domain-containing protein</fullName>
    </submittedName>
</protein>
<dbReference type="Pfam" id="PF00801">
    <property type="entry name" value="PKD"/>
    <property type="match status" value="1"/>
</dbReference>
<organism evidence="2 3">
    <name type="scientific">Plebeiibacterium marinum</name>
    <dbReference type="NCBI Taxonomy" id="2992111"/>
    <lineage>
        <taxon>Bacteria</taxon>
        <taxon>Pseudomonadati</taxon>
        <taxon>Bacteroidota</taxon>
        <taxon>Bacteroidia</taxon>
        <taxon>Marinilabiliales</taxon>
        <taxon>Marinilabiliaceae</taxon>
        <taxon>Plebeiibacterium</taxon>
    </lineage>
</organism>
<dbReference type="AlphaFoldDB" id="A0AAE3MBM8"/>
<keyword evidence="3" id="KW-1185">Reference proteome</keyword>